<proteinExistence type="predicted"/>
<evidence type="ECO:0000256" key="3">
    <source>
        <dbReference type="ARBA" id="ARBA00022801"/>
    </source>
</evidence>
<dbReference type="Proteomes" id="UP000729357">
    <property type="component" value="Unassembled WGS sequence"/>
</dbReference>
<evidence type="ECO:0000259" key="6">
    <source>
        <dbReference type="Pfam" id="PF08938"/>
    </source>
</evidence>
<comment type="caution">
    <text evidence="7">The sequence shown here is derived from an EMBL/GenBank/DDBJ whole genome shotgun (WGS) entry which is preliminary data.</text>
</comment>
<evidence type="ECO:0000256" key="1">
    <source>
        <dbReference type="ARBA" id="ARBA00004496"/>
    </source>
</evidence>
<feature type="domain" description="HBS1-like protein N-terminal" evidence="6">
    <location>
        <begin position="16"/>
        <end position="103"/>
    </location>
</feature>
<feature type="non-terminal residue" evidence="7">
    <location>
        <position position="249"/>
    </location>
</feature>
<evidence type="ECO:0000256" key="2">
    <source>
        <dbReference type="ARBA" id="ARBA00022490"/>
    </source>
</evidence>
<feature type="region of interest" description="Disordered" evidence="5">
    <location>
        <begin position="1"/>
        <end position="53"/>
    </location>
</feature>
<dbReference type="Pfam" id="PF08938">
    <property type="entry name" value="HBS1_N"/>
    <property type="match status" value="1"/>
</dbReference>
<evidence type="ECO:0000256" key="5">
    <source>
        <dbReference type="SAM" id="MobiDB-lite"/>
    </source>
</evidence>
<dbReference type="GO" id="GO:0016787">
    <property type="term" value="F:hydrolase activity"/>
    <property type="evidence" value="ECO:0007669"/>
    <property type="project" value="UniProtKB-KW"/>
</dbReference>
<dbReference type="EMBL" id="JAHFXS010001980">
    <property type="protein sequence ID" value="KAG9974530.1"/>
    <property type="molecule type" value="Genomic_DNA"/>
</dbReference>
<gene>
    <name evidence="7" type="ORF">KCU98_g11929</name>
</gene>
<keyword evidence="3" id="KW-0378">Hydrolase</keyword>
<reference evidence="7" key="2">
    <citation type="submission" date="2021-08" db="EMBL/GenBank/DDBJ databases">
        <authorList>
            <person name="Gostincar C."/>
            <person name="Sun X."/>
            <person name="Song Z."/>
            <person name="Gunde-Cimerman N."/>
        </authorList>
    </citation>
    <scope>NUCLEOTIDE SEQUENCE</scope>
    <source>
        <strain evidence="7">EXF-9298</strain>
    </source>
</reference>
<sequence length="249" mass="27336">MAHRRVKEIDYDEDEYDDYYSGEDEYGYGGAETGAAAADTQEDELSAEDKEQMRIGTDKVRAALGDVSDFVTDEAIQEALWHYYYDVAKSVTYLKNQNAPQQAQPKEKKQKPVSKFDQAATSAAQKPVEIKVPTSPLPRPHTNPADLFNGIPWFNVPEERVGCIVSEQVRPPLRLLGGTGKPSKLAALAAARKKKEAEQKAAQEGGQSDKPAGVASLMDRLGTRSAQPANQENIKPGDATQQPETRTFP</sequence>
<feature type="compositionally biased region" description="Acidic residues" evidence="5">
    <location>
        <begin position="10"/>
        <end position="26"/>
    </location>
</feature>
<name>A0A9P8FIS4_AURME</name>
<evidence type="ECO:0000313" key="7">
    <source>
        <dbReference type="EMBL" id="KAG9974530.1"/>
    </source>
</evidence>
<dbReference type="InterPro" id="IPR015033">
    <property type="entry name" value="HBS1-like_N"/>
</dbReference>
<comment type="subcellular location">
    <subcellularLocation>
        <location evidence="1">Cytoplasm</location>
    </subcellularLocation>
</comment>
<dbReference type="AlphaFoldDB" id="A0A9P8FIS4"/>
<protein>
    <recommendedName>
        <fullName evidence="6">HBS1-like protein N-terminal domain-containing protein</fullName>
    </recommendedName>
</protein>
<evidence type="ECO:0000256" key="4">
    <source>
        <dbReference type="ARBA" id="ARBA00022917"/>
    </source>
</evidence>
<accession>A0A9P8FIS4</accession>
<feature type="region of interest" description="Disordered" evidence="5">
    <location>
        <begin position="175"/>
        <end position="249"/>
    </location>
</feature>
<keyword evidence="8" id="KW-1185">Reference proteome</keyword>
<feature type="region of interest" description="Disordered" evidence="5">
    <location>
        <begin position="98"/>
        <end position="143"/>
    </location>
</feature>
<organism evidence="7 8">
    <name type="scientific">Aureobasidium melanogenum</name>
    <name type="common">Aureobasidium pullulans var. melanogenum</name>
    <dbReference type="NCBI Taxonomy" id="46634"/>
    <lineage>
        <taxon>Eukaryota</taxon>
        <taxon>Fungi</taxon>
        <taxon>Dikarya</taxon>
        <taxon>Ascomycota</taxon>
        <taxon>Pezizomycotina</taxon>
        <taxon>Dothideomycetes</taxon>
        <taxon>Dothideomycetidae</taxon>
        <taxon>Dothideales</taxon>
        <taxon>Saccotheciaceae</taxon>
        <taxon>Aureobasidium</taxon>
    </lineage>
</organism>
<reference evidence="7" key="1">
    <citation type="journal article" date="2021" name="J Fungi (Basel)">
        <title>Virulence traits and population genomics of the black yeast Aureobasidium melanogenum.</title>
        <authorList>
            <person name="Cernosa A."/>
            <person name="Sun X."/>
            <person name="Gostincar C."/>
            <person name="Fang C."/>
            <person name="Gunde-Cimerman N."/>
            <person name="Song Z."/>
        </authorList>
    </citation>
    <scope>NUCLEOTIDE SEQUENCE</scope>
    <source>
        <strain evidence="7">EXF-9298</strain>
    </source>
</reference>
<keyword evidence="4" id="KW-0648">Protein biosynthesis</keyword>
<feature type="compositionally biased region" description="Polar residues" evidence="5">
    <location>
        <begin position="224"/>
        <end position="249"/>
    </location>
</feature>
<dbReference type="GO" id="GO:0005737">
    <property type="term" value="C:cytoplasm"/>
    <property type="evidence" value="ECO:0007669"/>
    <property type="project" value="UniProtKB-SubCell"/>
</dbReference>
<keyword evidence="2" id="KW-0963">Cytoplasm</keyword>
<dbReference type="GO" id="GO:0006412">
    <property type="term" value="P:translation"/>
    <property type="evidence" value="ECO:0007669"/>
    <property type="project" value="UniProtKB-KW"/>
</dbReference>
<evidence type="ECO:0000313" key="8">
    <source>
        <dbReference type="Proteomes" id="UP000729357"/>
    </source>
</evidence>